<evidence type="ECO:0008006" key="8">
    <source>
        <dbReference type="Google" id="ProtNLM"/>
    </source>
</evidence>
<dbReference type="GO" id="GO:0005524">
    <property type="term" value="F:ATP binding"/>
    <property type="evidence" value="ECO:0007669"/>
    <property type="project" value="UniProtKB-KW"/>
</dbReference>
<dbReference type="SMART" id="SM00534">
    <property type="entry name" value="MUTSac"/>
    <property type="match status" value="1"/>
</dbReference>
<dbReference type="Pfam" id="PF00488">
    <property type="entry name" value="MutS_V"/>
    <property type="match status" value="1"/>
</dbReference>
<keyword evidence="2" id="KW-0547">Nucleotide-binding</keyword>
<comment type="caution">
    <text evidence="6">The sequence shown here is derived from an EMBL/GenBank/DDBJ whole genome shotgun (WGS) entry which is preliminary data.</text>
</comment>
<dbReference type="AlphaFoldDB" id="A0A8S1Q3N4"/>
<keyword evidence="7" id="KW-1185">Reference proteome</keyword>
<accession>A0A8S1Q3N4</accession>
<gene>
    <name evidence="6" type="ORF">PSON_ATCC_30995.1.T0940019</name>
</gene>
<evidence type="ECO:0000259" key="4">
    <source>
        <dbReference type="SMART" id="SM00533"/>
    </source>
</evidence>
<dbReference type="GO" id="GO:0006298">
    <property type="term" value="P:mismatch repair"/>
    <property type="evidence" value="ECO:0007669"/>
    <property type="project" value="InterPro"/>
</dbReference>
<evidence type="ECO:0000256" key="1">
    <source>
        <dbReference type="ARBA" id="ARBA00006271"/>
    </source>
</evidence>
<dbReference type="GO" id="GO:0140664">
    <property type="term" value="F:ATP-dependent DNA damage sensor activity"/>
    <property type="evidence" value="ECO:0007669"/>
    <property type="project" value="InterPro"/>
</dbReference>
<sequence length="876" mass="102500">MKPLRTPVNLSLSQLYQSELKQQQQPDRLLKDSNGSVFKYRFESNLSDRKIRQPPQQIQTSLDCGLRKSSIFEDYKFEMENGNNYRNAPQIQKFNHLNSSSEINYQKPNFQNVQTQQYQQHQAQQQYQSNNVLIGSRMLSPLQKMNNFVQEDLESIRFSQQFQKLHFNENNVDDYKISLYYYKPQIGITYQMKENVLVVTIDQSQVTKIRQFLNEYQIDTLMIYYSINFPQQLLMTIKCIIQGIVKFCNFMQVEDYNIQDKLAQVGFSYPELYNETLIDRQIYINLCSALPVLTKMNLDMIINQLQENEKSCKLKFNDSLQNQLGILKQENKQLSIQQLFEKYFQTAHAKKIFLEYLKNPISSYQIINKRLQYLQIFQQLSLQPSNQKFIKMPSKIGSFSQVLKVLSTYQEKSEPYSKLFTQLQYLIEFVTVVKQLVVIDRRAQQQTCQLLKDLSNVNLESICQLSDIIETSLLFNQSNVQIKEQRYPQLEQLLSLQINLKSRIQLIKNKHQSELALVGVKTQQIEVKHVNGSYKLIVQSNLNVEDKVQSLGWEMVQERDAENYVVFKTSYTLSLDEQFGDLEDQIISMQEKILIELVKQIQSYSEQLQQIEQLVGEIDYYIGLSIAITQMRLCIPKLNNNNQMKIQGGRHLLVEQTKKQNVEFQPNDFVLNDKRIFLIVGPNFSGKSVFIRQIGIIIYLVHCGLPVPALSVDTYLLEEIQALFPCEGKQQSNLSMTNLELMQLSSALKVSSRSLVLMDEIGKTFKYQVGSNLHKSALEYFMQMTPNPPIVLSATHYQNHEELLQQKCLQQGEMEVAFESNKNLIFVYRIDFHSKRVQKLSFGLEVALLVHQNEELYQRGLQLYELLTKYKYLQNS</sequence>
<evidence type="ECO:0000259" key="5">
    <source>
        <dbReference type="SMART" id="SM00534"/>
    </source>
</evidence>
<organism evidence="6 7">
    <name type="scientific">Paramecium sonneborni</name>
    <dbReference type="NCBI Taxonomy" id="65129"/>
    <lineage>
        <taxon>Eukaryota</taxon>
        <taxon>Sar</taxon>
        <taxon>Alveolata</taxon>
        <taxon>Ciliophora</taxon>
        <taxon>Intramacronucleata</taxon>
        <taxon>Oligohymenophorea</taxon>
        <taxon>Peniculida</taxon>
        <taxon>Parameciidae</taxon>
        <taxon>Paramecium</taxon>
    </lineage>
</organism>
<keyword evidence="3" id="KW-0067">ATP-binding</keyword>
<dbReference type="InterPro" id="IPR000432">
    <property type="entry name" value="DNA_mismatch_repair_MutS_C"/>
</dbReference>
<dbReference type="Proteomes" id="UP000692954">
    <property type="component" value="Unassembled WGS sequence"/>
</dbReference>
<evidence type="ECO:0000313" key="6">
    <source>
        <dbReference type="EMBL" id="CAD8109585.1"/>
    </source>
</evidence>
<dbReference type="PANTHER" id="PTHR11361:SF20">
    <property type="entry name" value="MUTS PROTEIN HOMOLOG 5"/>
    <property type="match status" value="1"/>
</dbReference>
<feature type="domain" description="DNA mismatch repair proteins mutS family" evidence="5">
    <location>
        <begin position="674"/>
        <end position="865"/>
    </location>
</feature>
<dbReference type="GO" id="GO:0030983">
    <property type="term" value="F:mismatched DNA binding"/>
    <property type="evidence" value="ECO:0007669"/>
    <property type="project" value="InterPro"/>
</dbReference>
<name>A0A8S1Q3N4_9CILI</name>
<evidence type="ECO:0000256" key="2">
    <source>
        <dbReference type="ARBA" id="ARBA00022741"/>
    </source>
</evidence>
<reference evidence="6" key="1">
    <citation type="submission" date="2021-01" db="EMBL/GenBank/DDBJ databases">
        <authorList>
            <consortium name="Genoscope - CEA"/>
            <person name="William W."/>
        </authorList>
    </citation>
    <scope>NUCLEOTIDE SEQUENCE</scope>
</reference>
<evidence type="ECO:0000256" key="3">
    <source>
        <dbReference type="ARBA" id="ARBA00022840"/>
    </source>
</evidence>
<dbReference type="OrthoDB" id="295033at2759"/>
<proteinExistence type="inferred from homology"/>
<dbReference type="PANTHER" id="PTHR11361">
    <property type="entry name" value="DNA MISMATCH REPAIR PROTEIN MUTS FAMILY MEMBER"/>
    <property type="match status" value="1"/>
</dbReference>
<dbReference type="GO" id="GO:0005634">
    <property type="term" value="C:nucleus"/>
    <property type="evidence" value="ECO:0007669"/>
    <property type="project" value="TreeGrafter"/>
</dbReference>
<dbReference type="InterPro" id="IPR007696">
    <property type="entry name" value="DNA_mismatch_repair_MutS_core"/>
</dbReference>
<comment type="similarity">
    <text evidence="1">Belongs to the DNA mismatch repair MutS family.</text>
</comment>
<feature type="domain" description="DNA mismatch repair protein MutS core" evidence="4">
    <location>
        <begin position="331"/>
        <end position="657"/>
    </location>
</feature>
<protein>
    <recommendedName>
        <fullName evidence="8">DNA mismatch repair proteins mutS family domain-containing protein</fullName>
    </recommendedName>
</protein>
<dbReference type="GO" id="GO:0051026">
    <property type="term" value="P:chiasma assembly"/>
    <property type="evidence" value="ECO:0007669"/>
    <property type="project" value="TreeGrafter"/>
</dbReference>
<dbReference type="SMART" id="SM00533">
    <property type="entry name" value="MUTSd"/>
    <property type="match status" value="1"/>
</dbReference>
<dbReference type="InterPro" id="IPR045076">
    <property type="entry name" value="MutS"/>
</dbReference>
<evidence type="ECO:0000313" key="7">
    <source>
        <dbReference type="Proteomes" id="UP000692954"/>
    </source>
</evidence>
<dbReference type="Pfam" id="PF05192">
    <property type="entry name" value="MutS_III"/>
    <property type="match status" value="1"/>
</dbReference>
<dbReference type="EMBL" id="CAJJDN010000094">
    <property type="protein sequence ID" value="CAD8109585.1"/>
    <property type="molecule type" value="Genomic_DNA"/>
</dbReference>